<dbReference type="Proteomes" id="UP001381693">
    <property type="component" value="Unassembled WGS sequence"/>
</dbReference>
<evidence type="ECO:0000313" key="2">
    <source>
        <dbReference type="EMBL" id="KAK7081459.1"/>
    </source>
</evidence>
<dbReference type="AlphaFoldDB" id="A0AAN9AB79"/>
<protein>
    <submittedName>
        <fullName evidence="2">Uncharacterized protein</fullName>
    </submittedName>
</protein>
<sequence length="64" mass="7719">MTDISSIFIYVRYRLKFHSRIQHTLQRSKCFILSSRCTKEIKEEKTSSREAYDSDSNSARNWLR</sequence>
<evidence type="ECO:0000256" key="1">
    <source>
        <dbReference type="SAM" id="MobiDB-lite"/>
    </source>
</evidence>
<accession>A0AAN9AB79</accession>
<feature type="region of interest" description="Disordered" evidence="1">
    <location>
        <begin position="44"/>
        <end position="64"/>
    </location>
</feature>
<keyword evidence="3" id="KW-1185">Reference proteome</keyword>
<reference evidence="2 3" key="1">
    <citation type="submission" date="2023-11" db="EMBL/GenBank/DDBJ databases">
        <title>Halocaridina rubra genome assembly.</title>
        <authorList>
            <person name="Smith C."/>
        </authorList>
    </citation>
    <scope>NUCLEOTIDE SEQUENCE [LARGE SCALE GENOMIC DNA]</scope>
    <source>
        <strain evidence="2">EP-1</strain>
        <tissue evidence="2">Whole</tissue>
    </source>
</reference>
<proteinExistence type="predicted"/>
<gene>
    <name evidence="2" type="ORF">SK128_020915</name>
</gene>
<evidence type="ECO:0000313" key="3">
    <source>
        <dbReference type="Proteomes" id="UP001381693"/>
    </source>
</evidence>
<name>A0AAN9AB79_HALRR</name>
<comment type="caution">
    <text evidence="2">The sequence shown here is derived from an EMBL/GenBank/DDBJ whole genome shotgun (WGS) entry which is preliminary data.</text>
</comment>
<organism evidence="2 3">
    <name type="scientific">Halocaridina rubra</name>
    <name type="common">Hawaiian red shrimp</name>
    <dbReference type="NCBI Taxonomy" id="373956"/>
    <lineage>
        <taxon>Eukaryota</taxon>
        <taxon>Metazoa</taxon>
        <taxon>Ecdysozoa</taxon>
        <taxon>Arthropoda</taxon>
        <taxon>Crustacea</taxon>
        <taxon>Multicrustacea</taxon>
        <taxon>Malacostraca</taxon>
        <taxon>Eumalacostraca</taxon>
        <taxon>Eucarida</taxon>
        <taxon>Decapoda</taxon>
        <taxon>Pleocyemata</taxon>
        <taxon>Caridea</taxon>
        <taxon>Atyoidea</taxon>
        <taxon>Atyidae</taxon>
        <taxon>Halocaridina</taxon>
    </lineage>
</organism>
<feature type="compositionally biased region" description="Polar residues" evidence="1">
    <location>
        <begin position="54"/>
        <end position="64"/>
    </location>
</feature>
<feature type="non-terminal residue" evidence="2">
    <location>
        <position position="64"/>
    </location>
</feature>
<dbReference type="EMBL" id="JAXCGZ010004850">
    <property type="protein sequence ID" value="KAK7081459.1"/>
    <property type="molecule type" value="Genomic_DNA"/>
</dbReference>